<dbReference type="AlphaFoldDB" id="A0A6A3H152"/>
<dbReference type="EMBL" id="QXFU01005755">
    <property type="protein sequence ID" value="KAE8963171.1"/>
    <property type="molecule type" value="Genomic_DNA"/>
</dbReference>
<keyword evidence="1" id="KW-0732">Signal</keyword>
<protein>
    <recommendedName>
        <fullName evidence="4">Secreted protein</fullName>
    </recommendedName>
</protein>
<dbReference type="Proteomes" id="UP000435112">
    <property type="component" value="Unassembled WGS sequence"/>
</dbReference>
<feature type="chain" id="PRO_5025365144" description="Secreted protein" evidence="1">
    <location>
        <begin position="18"/>
        <end position="97"/>
    </location>
</feature>
<gene>
    <name evidence="2" type="ORF">PR002_g29365</name>
</gene>
<reference evidence="2 3" key="1">
    <citation type="submission" date="2018-09" db="EMBL/GenBank/DDBJ databases">
        <title>Genomic investigation of the strawberry pathogen Phytophthora fragariae indicates pathogenicity is determined by transcriptional variation in three key races.</title>
        <authorList>
            <person name="Adams T.M."/>
            <person name="Armitage A.D."/>
            <person name="Sobczyk M.K."/>
            <person name="Bates H.J."/>
            <person name="Dunwell J.M."/>
            <person name="Nellist C.F."/>
            <person name="Harrison R.J."/>
        </authorList>
    </citation>
    <scope>NUCLEOTIDE SEQUENCE [LARGE SCALE GENOMIC DNA]</scope>
    <source>
        <strain evidence="2 3">SCRP324</strain>
    </source>
</reference>
<comment type="caution">
    <text evidence="2">The sequence shown here is derived from an EMBL/GenBank/DDBJ whole genome shotgun (WGS) entry which is preliminary data.</text>
</comment>
<name>A0A6A3H152_9STRA</name>
<feature type="signal peptide" evidence="1">
    <location>
        <begin position="1"/>
        <end position="17"/>
    </location>
</feature>
<organism evidence="2 3">
    <name type="scientific">Phytophthora rubi</name>
    <dbReference type="NCBI Taxonomy" id="129364"/>
    <lineage>
        <taxon>Eukaryota</taxon>
        <taxon>Sar</taxon>
        <taxon>Stramenopiles</taxon>
        <taxon>Oomycota</taxon>
        <taxon>Peronosporomycetes</taxon>
        <taxon>Peronosporales</taxon>
        <taxon>Peronosporaceae</taxon>
        <taxon>Phytophthora</taxon>
    </lineage>
</organism>
<evidence type="ECO:0000313" key="3">
    <source>
        <dbReference type="Proteomes" id="UP000435112"/>
    </source>
</evidence>
<proteinExistence type="predicted"/>
<accession>A0A6A3H152</accession>
<sequence length="97" mass="10614">MKMSMSRLFVFFRPAAALWVCTKPNFFLACANTFRRMCQWHNILSDSGNTLSVAFVHARSRSVKTTLGIGTLCSCISSFSLLNAQTKSGSASPGNQT</sequence>
<evidence type="ECO:0008006" key="4">
    <source>
        <dbReference type="Google" id="ProtNLM"/>
    </source>
</evidence>
<evidence type="ECO:0000313" key="2">
    <source>
        <dbReference type="EMBL" id="KAE8963171.1"/>
    </source>
</evidence>
<evidence type="ECO:0000256" key="1">
    <source>
        <dbReference type="SAM" id="SignalP"/>
    </source>
</evidence>